<dbReference type="InterPro" id="IPR054343">
    <property type="entry name" value="TY-Chap_M"/>
</dbReference>
<dbReference type="SUPFAM" id="SSF69635">
    <property type="entry name" value="Type III secretory system chaperone-like"/>
    <property type="match status" value="1"/>
</dbReference>
<evidence type="ECO:0000313" key="2">
    <source>
        <dbReference type="EMBL" id="RAV99194.1"/>
    </source>
</evidence>
<dbReference type="EMBL" id="QMFY01000012">
    <property type="protein sequence ID" value="RAV99194.1"/>
    <property type="molecule type" value="Genomic_DNA"/>
</dbReference>
<dbReference type="AlphaFoldDB" id="A0A364XY58"/>
<name>A0A364XY58_9BACT</name>
<comment type="caution">
    <text evidence="2">The sequence shown here is derived from an EMBL/GenBank/DDBJ whole genome shotgun (WGS) entry which is preliminary data.</text>
</comment>
<accession>A0A364XY58</accession>
<organism evidence="2 3">
    <name type="scientific">Pseudochryseolinea flava</name>
    <dbReference type="NCBI Taxonomy" id="2059302"/>
    <lineage>
        <taxon>Bacteria</taxon>
        <taxon>Pseudomonadati</taxon>
        <taxon>Bacteroidota</taxon>
        <taxon>Cytophagia</taxon>
        <taxon>Cytophagales</taxon>
        <taxon>Fulvivirgaceae</taxon>
        <taxon>Pseudochryseolinea</taxon>
    </lineage>
</organism>
<proteinExistence type="predicted"/>
<evidence type="ECO:0000313" key="3">
    <source>
        <dbReference type="Proteomes" id="UP000251889"/>
    </source>
</evidence>
<protein>
    <recommendedName>
        <fullName evidence="1">TY-Chap central domain-containing protein</fullName>
    </recommendedName>
</protein>
<dbReference type="Gene3D" id="3.30.1460.10">
    <property type="match status" value="1"/>
</dbReference>
<reference evidence="2 3" key="1">
    <citation type="submission" date="2018-06" db="EMBL/GenBank/DDBJ databases">
        <title>Chryseolinea flavus sp. nov., a member of the phylum Bacteroidetes isolated from soil.</title>
        <authorList>
            <person name="Li Y."/>
            <person name="Wang J."/>
        </authorList>
    </citation>
    <scope>NUCLEOTIDE SEQUENCE [LARGE SCALE GENOMIC DNA]</scope>
    <source>
        <strain evidence="2 3">SDU1-6</strain>
    </source>
</reference>
<feature type="domain" description="TY-Chap central" evidence="1">
    <location>
        <begin position="71"/>
        <end position="127"/>
    </location>
</feature>
<dbReference type="OrthoDB" id="982113at2"/>
<gene>
    <name evidence="2" type="ORF">DQQ10_20050</name>
</gene>
<dbReference type="Pfam" id="PF22551">
    <property type="entry name" value="TY-Chap1"/>
    <property type="match status" value="1"/>
</dbReference>
<evidence type="ECO:0000259" key="1">
    <source>
        <dbReference type="Pfam" id="PF22551"/>
    </source>
</evidence>
<dbReference type="Proteomes" id="UP000251889">
    <property type="component" value="Unassembled WGS sequence"/>
</dbReference>
<keyword evidence="3" id="KW-1185">Reference proteome</keyword>
<dbReference type="RefSeq" id="WP_112748708.1">
    <property type="nucleotide sequence ID" value="NZ_QMFY01000012.1"/>
</dbReference>
<sequence>MSIMKHIQQYADQIGGQFTDYDHTRSVVVVPINGSRFQTVLASTQKSPVSGRDQAIFSSKVCEFKDGLDLKNLLEQNAHFDYSKFVLEDGYLKVEASCLANSVSEDQVKEMIQEVAQLADHYEDKLTGKDIH</sequence>